<gene>
    <name evidence="3" type="ORF">ACFOY2_18845</name>
</gene>
<comment type="caution">
    <text evidence="3">The sequence shown here is derived from an EMBL/GenBank/DDBJ whole genome shotgun (WGS) entry which is preliminary data.</text>
</comment>
<protein>
    <recommendedName>
        <fullName evidence="5">Secreted protein</fullName>
    </recommendedName>
</protein>
<dbReference type="RefSeq" id="WP_379529352.1">
    <property type="nucleotide sequence ID" value="NZ_JBHSBI010000009.1"/>
</dbReference>
<dbReference type="EMBL" id="JBHSBI010000009">
    <property type="protein sequence ID" value="MFC4009297.1"/>
    <property type="molecule type" value="Genomic_DNA"/>
</dbReference>
<proteinExistence type="predicted"/>
<evidence type="ECO:0000313" key="3">
    <source>
        <dbReference type="EMBL" id="MFC4009297.1"/>
    </source>
</evidence>
<evidence type="ECO:0000256" key="1">
    <source>
        <dbReference type="SAM" id="MobiDB-lite"/>
    </source>
</evidence>
<keyword evidence="2" id="KW-0732">Signal</keyword>
<feature type="signal peptide" evidence="2">
    <location>
        <begin position="1"/>
        <end position="20"/>
    </location>
</feature>
<evidence type="ECO:0000256" key="2">
    <source>
        <dbReference type="SAM" id="SignalP"/>
    </source>
</evidence>
<evidence type="ECO:0000313" key="4">
    <source>
        <dbReference type="Proteomes" id="UP001595851"/>
    </source>
</evidence>
<reference evidence="4" key="1">
    <citation type="journal article" date="2019" name="Int. J. Syst. Evol. Microbiol.">
        <title>The Global Catalogue of Microorganisms (GCM) 10K type strain sequencing project: providing services to taxonomists for standard genome sequencing and annotation.</title>
        <authorList>
            <consortium name="The Broad Institute Genomics Platform"/>
            <consortium name="The Broad Institute Genome Sequencing Center for Infectious Disease"/>
            <person name="Wu L."/>
            <person name="Ma J."/>
        </authorList>
    </citation>
    <scope>NUCLEOTIDE SEQUENCE [LARGE SCALE GENOMIC DNA]</scope>
    <source>
        <strain evidence="4">TBRC 1276</strain>
    </source>
</reference>
<feature type="region of interest" description="Disordered" evidence="1">
    <location>
        <begin position="24"/>
        <end position="44"/>
    </location>
</feature>
<organism evidence="3 4">
    <name type="scientific">Nonomuraea purpurea</name>
    <dbReference type="NCBI Taxonomy" id="1849276"/>
    <lineage>
        <taxon>Bacteria</taxon>
        <taxon>Bacillati</taxon>
        <taxon>Actinomycetota</taxon>
        <taxon>Actinomycetes</taxon>
        <taxon>Streptosporangiales</taxon>
        <taxon>Streptosporangiaceae</taxon>
        <taxon>Nonomuraea</taxon>
    </lineage>
</organism>
<accession>A0ABV8GAE8</accession>
<feature type="chain" id="PRO_5046163156" description="Secreted protein" evidence="2">
    <location>
        <begin position="21"/>
        <end position="129"/>
    </location>
</feature>
<evidence type="ECO:0008006" key="5">
    <source>
        <dbReference type="Google" id="ProtNLM"/>
    </source>
</evidence>
<keyword evidence="4" id="KW-1185">Reference proteome</keyword>
<dbReference type="Proteomes" id="UP001595851">
    <property type="component" value="Unassembled WGS sequence"/>
</dbReference>
<sequence length="129" mass="12923">MTKKLLAMIAVAVLATGATAASASATEAEASAKRPPKGARAVVEVSPNPTAKRGEKLTITGHCGGGTGLKAVIGGIQSKSILEDVRILDDNPKGFKATATLRSTIGNGVGPVFVDCGGEMGVTLLVTHV</sequence>
<name>A0ABV8GAE8_9ACTN</name>